<name>A0A1L8F5R8_XENLA</name>
<gene>
    <name evidence="4 5 6" type="primary">exd3.L</name>
</gene>
<dbReference type="PaxDb" id="8355-A0A1L8F5R8"/>
<feature type="region of interest" description="Disordered" evidence="1">
    <location>
        <begin position="581"/>
        <end position="630"/>
    </location>
</feature>
<dbReference type="OMA" id="CSNWANR"/>
<dbReference type="PANTHER" id="PTHR47765:SF2">
    <property type="entry name" value="EXONUCLEASE MUT-7 HOMOLOG"/>
    <property type="match status" value="1"/>
</dbReference>
<dbReference type="GO" id="GO:0006139">
    <property type="term" value="P:nucleobase-containing compound metabolic process"/>
    <property type="evidence" value="ECO:0007669"/>
    <property type="project" value="InterPro"/>
</dbReference>
<dbReference type="Pfam" id="PF01927">
    <property type="entry name" value="Mut7-C"/>
    <property type="match status" value="2"/>
</dbReference>
<dbReference type="STRING" id="8355.A0A1L8F5R8"/>
<dbReference type="SUPFAM" id="SSF53098">
    <property type="entry name" value="Ribonuclease H-like"/>
    <property type="match status" value="1"/>
</dbReference>
<dbReference type="CTD" id="108698142"/>
<protein>
    <submittedName>
        <fullName evidence="4 5">exonuclease mut-7 homolog</fullName>
    </submittedName>
</protein>
<dbReference type="OrthoDB" id="18193at2759"/>
<dbReference type="InterPro" id="IPR002782">
    <property type="entry name" value="Mut7-C_RNAse_dom"/>
</dbReference>
<evidence type="ECO:0000313" key="3">
    <source>
        <dbReference type="Proteomes" id="UP000186698"/>
    </source>
</evidence>
<dbReference type="RefSeq" id="XP_018084897.1">
    <property type="nucleotide sequence ID" value="XM_018229408.2"/>
</dbReference>
<evidence type="ECO:0000259" key="2">
    <source>
        <dbReference type="SMART" id="SM00474"/>
    </source>
</evidence>
<feature type="compositionally biased region" description="Polar residues" evidence="1">
    <location>
        <begin position="606"/>
        <end position="627"/>
    </location>
</feature>
<keyword evidence="4 5" id="KW-0269">Exonuclease</keyword>
<dbReference type="InterPro" id="IPR036397">
    <property type="entry name" value="RNaseH_sf"/>
</dbReference>
<dbReference type="GeneID" id="108698142"/>
<dbReference type="RefSeq" id="XP_018084896.1">
    <property type="nucleotide sequence ID" value="XM_018229407.2"/>
</dbReference>
<proteinExistence type="predicted"/>
<dbReference type="AGR" id="Xenbase:XB-GENE-6488373"/>
<dbReference type="KEGG" id="xla:108698142"/>
<reference evidence="4 5" key="1">
    <citation type="submission" date="2022-04" db="UniProtKB">
        <authorList>
            <consortium name="RefSeq"/>
        </authorList>
    </citation>
    <scope>IDENTIFICATION</scope>
    <source>
        <strain evidence="4 5">J_2021</strain>
        <tissue evidence="4 5">Erythrocytes</tissue>
    </source>
</reference>
<dbReference type="Proteomes" id="UP000186698">
    <property type="component" value="Chromosome 8L"/>
</dbReference>
<dbReference type="PANTHER" id="PTHR47765">
    <property type="entry name" value="3'-5' EXONUCLEASE DOMAIN-CONTAINING PROTEIN"/>
    <property type="match status" value="1"/>
</dbReference>
<evidence type="ECO:0000313" key="5">
    <source>
        <dbReference type="RefSeq" id="XP_018084897.1"/>
    </source>
</evidence>
<keyword evidence="4 5" id="KW-0540">Nuclease</keyword>
<dbReference type="SMART" id="SM00474">
    <property type="entry name" value="35EXOc"/>
    <property type="match status" value="1"/>
</dbReference>
<dbReference type="InterPro" id="IPR052408">
    <property type="entry name" value="Exonuclease_MUT-7-like"/>
</dbReference>
<dbReference type="Gene3D" id="3.30.420.10">
    <property type="entry name" value="Ribonuclease H-like superfamily/Ribonuclease H"/>
    <property type="match status" value="1"/>
</dbReference>
<feature type="compositionally biased region" description="Polar residues" evidence="1">
    <location>
        <begin position="583"/>
        <end position="597"/>
    </location>
</feature>
<dbReference type="Pfam" id="PF01612">
    <property type="entry name" value="DNA_pol_A_exo1"/>
    <property type="match status" value="1"/>
</dbReference>
<keyword evidence="4 5" id="KW-0378">Hydrolase</keyword>
<sequence length="862" mass="98533">MSGINPTEHGLSEILSTLQSLWAKKDVVQIREVVRQLMTTLEDPLTTLLDMLEITSTWRGKGNSLAVLIANEFHQWLTANPCARQSGLRLRKLQARVLSLISEGQLLDLLTDMYEIAEADRAFLLGQVIHLHSTGKYKEAAIMATRLDLQQDLDLEEMCTPLIFLERFNLVEAYVHNYRELQCKLVQILDCWSASNFNARKVSRQYKGLPPVKPDKLNMKTLSRLAFKLLERYNLDPVLCSNLLNQRHLGTLKYLMYKRFVEKSMTHENWTDHVQNTVENNRWLQEQLISLLVRYSDYATAARWALRFGLPKEALPLAVSDCLQDLSIQDQLLENENVPDNLQTRKEHFYQLPIPRDKIHFLRSADDLSLCRERVLKDGQIVGVDMEWRPMFGGLGKQTVSLIQVALKEEVFLLDLLHLNVSNSNSETLMMREGLIQLIKNLFSCAAITKLSYSVLGDIQNLEATDPEFLGLEKQTCGILDLYTIHKQLQRVPHRPRGKSEPVDVFADAPPSEDRFSQQSEKGLSLLVRDILGKPLDKTEQLSNWDKRPLREQQILYAAADAYCLLEVYEVLHQDPTRFGLNPNFQQCPKGNSASKSGSEKRMHQKNTTVRKQNLQSPSPEKTSNAPMQPITPRDFRVICDNMLQGLGRYLRCLGVDVLMLDNDDEHRKAAEIARRDARVILTCGLPYETLRSQVGEGKCFWVDCSEKAKEQAIKVLNHFNIRVALTDVFSRCQVCNCDKYLHISQDKMARLLELHGYLKDTNQAPAPTESEDQRKRPSSEERQWLEELGICLDSLSLSSGAALQLDSIPPGLLHKVDLFFCCSQCGKVFWEGSHFGRVVSQFREVLQDTGENLYQLVDQNP</sequence>
<accession>A0A1L8F5R8</accession>
<dbReference type="InterPro" id="IPR012337">
    <property type="entry name" value="RNaseH-like_sf"/>
</dbReference>
<dbReference type="GO" id="GO:0003676">
    <property type="term" value="F:nucleic acid binding"/>
    <property type="evidence" value="ECO:0007669"/>
    <property type="project" value="InterPro"/>
</dbReference>
<dbReference type="InterPro" id="IPR002562">
    <property type="entry name" value="3'-5'_exonuclease_dom"/>
</dbReference>
<feature type="domain" description="3'-5' exonuclease" evidence="2">
    <location>
        <begin position="359"/>
        <end position="578"/>
    </location>
</feature>
<evidence type="ECO:0000313" key="6">
    <source>
        <dbReference type="Xenbase" id="XB-GENE-6488373"/>
    </source>
</evidence>
<keyword evidence="3" id="KW-1185">Reference proteome</keyword>
<dbReference type="GO" id="GO:0008408">
    <property type="term" value="F:3'-5' exonuclease activity"/>
    <property type="evidence" value="ECO:0007669"/>
    <property type="project" value="InterPro"/>
</dbReference>
<dbReference type="AlphaFoldDB" id="A0A1L8F5R8"/>
<dbReference type="Bgee" id="108698142">
    <property type="expression patterns" value="Expressed in egg cell and 19 other cell types or tissues"/>
</dbReference>
<evidence type="ECO:0000313" key="4">
    <source>
        <dbReference type="RefSeq" id="XP_018084896.1"/>
    </source>
</evidence>
<evidence type="ECO:0000256" key="1">
    <source>
        <dbReference type="SAM" id="MobiDB-lite"/>
    </source>
</evidence>
<dbReference type="Xenbase" id="XB-GENE-6488373">
    <property type="gene designation" value="exd3.L"/>
</dbReference>
<organism evidence="5">
    <name type="scientific">Xenopus laevis</name>
    <name type="common">African clawed frog</name>
    <dbReference type="NCBI Taxonomy" id="8355"/>
    <lineage>
        <taxon>Eukaryota</taxon>
        <taxon>Metazoa</taxon>
        <taxon>Chordata</taxon>
        <taxon>Craniata</taxon>
        <taxon>Vertebrata</taxon>
        <taxon>Euteleostomi</taxon>
        <taxon>Amphibia</taxon>
        <taxon>Batrachia</taxon>
        <taxon>Anura</taxon>
        <taxon>Pipoidea</taxon>
        <taxon>Pipidae</taxon>
        <taxon>Xenopodinae</taxon>
        <taxon>Xenopus</taxon>
        <taxon>Xenopus</taxon>
    </lineage>
</organism>